<dbReference type="EMBL" id="MOOB01000062">
    <property type="protein sequence ID" value="OQE77413.1"/>
    <property type="molecule type" value="Genomic_DNA"/>
</dbReference>
<feature type="region of interest" description="Disordered" evidence="1">
    <location>
        <begin position="1"/>
        <end position="23"/>
    </location>
</feature>
<feature type="non-terminal residue" evidence="2">
    <location>
        <position position="1"/>
    </location>
</feature>
<feature type="compositionally biased region" description="Low complexity" evidence="1">
    <location>
        <begin position="1"/>
        <end position="15"/>
    </location>
</feature>
<evidence type="ECO:0000256" key="1">
    <source>
        <dbReference type="SAM" id="MobiDB-lite"/>
    </source>
</evidence>
<evidence type="ECO:0000313" key="3">
    <source>
        <dbReference type="Proteomes" id="UP000191691"/>
    </source>
</evidence>
<organism evidence="2 3">
    <name type="scientific">Penicillium nalgiovense</name>
    <dbReference type="NCBI Taxonomy" id="60175"/>
    <lineage>
        <taxon>Eukaryota</taxon>
        <taxon>Fungi</taxon>
        <taxon>Dikarya</taxon>
        <taxon>Ascomycota</taxon>
        <taxon>Pezizomycotina</taxon>
        <taxon>Eurotiomycetes</taxon>
        <taxon>Eurotiomycetidae</taxon>
        <taxon>Eurotiales</taxon>
        <taxon>Aspergillaceae</taxon>
        <taxon>Penicillium</taxon>
    </lineage>
</organism>
<keyword evidence="3" id="KW-1185">Reference proteome</keyword>
<name>A0A1V6XQI6_PENNA</name>
<sequence length="63" mass="6654">DSSSRGSYTSYISVSPDDAGSSLAEPYLVETPEPLPPELPDPTIVAAGVPYLVSLIKRYAGTR</sequence>
<proteinExistence type="predicted"/>
<accession>A0A1V6XQI6</accession>
<evidence type="ECO:0000313" key="2">
    <source>
        <dbReference type="EMBL" id="OQE77413.1"/>
    </source>
</evidence>
<dbReference type="AlphaFoldDB" id="A0A1V6XQI6"/>
<protein>
    <submittedName>
        <fullName evidence="2">Uncharacterized protein</fullName>
    </submittedName>
</protein>
<gene>
    <name evidence="2" type="ORF">PENNAL_c0062G11268</name>
</gene>
<reference evidence="3" key="1">
    <citation type="journal article" date="2017" name="Nat. Microbiol.">
        <title>Global analysis of biosynthetic gene clusters reveals vast potential of secondary metabolite production in Penicillium species.</title>
        <authorList>
            <person name="Nielsen J.C."/>
            <person name="Grijseels S."/>
            <person name="Prigent S."/>
            <person name="Ji B."/>
            <person name="Dainat J."/>
            <person name="Nielsen K.F."/>
            <person name="Frisvad J.C."/>
            <person name="Workman M."/>
            <person name="Nielsen J."/>
        </authorList>
    </citation>
    <scope>NUCLEOTIDE SEQUENCE [LARGE SCALE GENOMIC DNA]</scope>
    <source>
        <strain evidence="3">IBT 13039</strain>
    </source>
</reference>
<dbReference type="Proteomes" id="UP000191691">
    <property type="component" value="Unassembled WGS sequence"/>
</dbReference>
<comment type="caution">
    <text evidence="2">The sequence shown here is derived from an EMBL/GenBank/DDBJ whole genome shotgun (WGS) entry which is preliminary data.</text>
</comment>